<protein>
    <submittedName>
        <fullName evidence="2">Uncharacterized protein</fullName>
    </submittedName>
</protein>
<evidence type="ECO:0000256" key="1">
    <source>
        <dbReference type="SAM" id="Phobius"/>
    </source>
</evidence>
<reference evidence="2" key="1">
    <citation type="journal article" date="2014" name="Front. Microbiol.">
        <title>High frequency of phylogenetically diverse reductive dehalogenase-homologous genes in deep subseafloor sedimentary metagenomes.</title>
        <authorList>
            <person name="Kawai M."/>
            <person name="Futagami T."/>
            <person name="Toyoda A."/>
            <person name="Takaki Y."/>
            <person name="Nishi S."/>
            <person name="Hori S."/>
            <person name="Arai W."/>
            <person name="Tsubouchi T."/>
            <person name="Morono Y."/>
            <person name="Uchiyama I."/>
            <person name="Ito T."/>
            <person name="Fujiyama A."/>
            <person name="Inagaki F."/>
            <person name="Takami H."/>
        </authorList>
    </citation>
    <scope>NUCLEOTIDE SEQUENCE</scope>
    <source>
        <strain evidence="2">Expedition CK06-06</strain>
    </source>
</reference>
<keyword evidence="1" id="KW-0812">Transmembrane</keyword>
<comment type="caution">
    <text evidence="2">The sequence shown here is derived from an EMBL/GenBank/DDBJ whole genome shotgun (WGS) entry which is preliminary data.</text>
</comment>
<name>X1TUI3_9ZZZZ</name>
<dbReference type="EMBL" id="BARW01029393">
    <property type="protein sequence ID" value="GAJ08978.1"/>
    <property type="molecule type" value="Genomic_DNA"/>
</dbReference>
<gene>
    <name evidence="2" type="ORF">S12H4_47241</name>
</gene>
<accession>X1TUI3</accession>
<proteinExistence type="predicted"/>
<keyword evidence="1" id="KW-1133">Transmembrane helix</keyword>
<evidence type="ECO:0000313" key="2">
    <source>
        <dbReference type="EMBL" id="GAJ08978.1"/>
    </source>
</evidence>
<organism evidence="2">
    <name type="scientific">marine sediment metagenome</name>
    <dbReference type="NCBI Taxonomy" id="412755"/>
    <lineage>
        <taxon>unclassified sequences</taxon>
        <taxon>metagenomes</taxon>
        <taxon>ecological metagenomes</taxon>
    </lineage>
</organism>
<sequence>MTEKVWLKVIKACSTAVAMVLIWRLVETALAAGIDGVMFFGGVAAISGLGGYEIKWLVEAIRSKSSSKPNEK</sequence>
<feature type="transmembrane region" description="Helical" evidence="1">
    <location>
        <begin position="38"/>
        <end position="58"/>
    </location>
</feature>
<dbReference type="AlphaFoldDB" id="X1TUI3"/>
<keyword evidence="1" id="KW-0472">Membrane</keyword>